<sequence>MKHKKIFWAFLVWTSLLACRVFSPFGGSDLPAQTGNDTPVVISVHDSKISPVDQMVLVYVPEGDFIMGSDAMGYGDNVPEHVVFLDAFWIDQTEVSNGQYLECVKSGACSPPGDEQEFGLYNHYDEIEYKDHPVEFVNWYQANDYCQWAGRRLPTEAEWEKAARGSEGWLYPWGDERPNRELLNFKGSYGQVNPLGGTNKVGSYPAGASPYGALDLAGNVSEWVADWYEQQYYKNSPSENPQGPASGTTKVVRGGDWATYDVVIFSSYRISIQPGLTLSGIGFRCAESGP</sequence>
<dbReference type="EMBL" id="LT859958">
    <property type="protein sequence ID" value="SMX53944.1"/>
    <property type="molecule type" value="Genomic_DNA"/>
</dbReference>
<reference evidence="4" key="1">
    <citation type="submission" date="2017-05" db="EMBL/GenBank/DDBJ databases">
        <authorList>
            <person name="Kirkegaard R."/>
            <person name="Mcilroy J S."/>
        </authorList>
    </citation>
    <scope>NUCLEOTIDE SEQUENCE [LARGE SCALE GENOMIC DNA]</scope>
</reference>
<dbReference type="AlphaFoldDB" id="A0A1Y6K2T3"/>
<feature type="domain" description="Sulfatase-modifying factor enzyme-like" evidence="2">
    <location>
        <begin position="57"/>
        <end position="286"/>
    </location>
</feature>
<accession>A0A1Y6K2T3</accession>
<keyword evidence="4" id="KW-1185">Reference proteome</keyword>
<dbReference type="OrthoDB" id="9768004at2"/>
<feature type="chain" id="PRO_5013323290" description="Sulfatase-modifying factor enzyme-like domain-containing protein" evidence="1">
    <location>
        <begin position="21"/>
        <end position="290"/>
    </location>
</feature>
<dbReference type="InterPro" id="IPR051043">
    <property type="entry name" value="Sulfatase_Mod_Factor_Kinase"/>
</dbReference>
<dbReference type="GO" id="GO:0120147">
    <property type="term" value="F:formylglycine-generating oxidase activity"/>
    <property type="evidence" value="ECO:0007669"/>
    <property type="project" value="TreeGrafter"/>
</dbReference>
<name>A0A1Y6K2T3_9CHLR</name>
<keyword evidence="1" id="KW-0732">Signal</keyword>
<dbReference type="PANTHER" id="PTHR23150">
    <property type="entry name" value="SULFATASE MODIFYING FACTOR 1, 2"/>
    <property type="match status" value="1"/>
</dbReference>
<dbReference type="PROSITE" id="PS51257">
    <property type="entry name" value="PROKAR_LIPOPROTEIN"/>
    <property type="match status" value="1"/>
</dbReference>
<evidence type="ECO:0000259" key="2">
    <source>
        <dbReference type="Pfam" id="PF03781"/>
    </source>
</evidence>
<protein>
    <recommendedName>
        <fullName evidence="2">Sulfatase-modifying factor enzyme-like domain-containing protein</fullName>
    </recommendedName>
</protein>
<dbReference type="InterPro" id="IPR042095">
    <property type="entry name" value="SUMF_sf"/>
</dbReference>
<organism evidence="3 4">
    <name type="scientific">Candidatus Brevifilum fermentans</name>
    <dbReference type="NCBI Taxonomy" id="1986204"/>
    <lineage>
        <taxon>Bacteria</taxon>
        <taxon>Bacillati</taxon>
        <taxon>Chloroflexota</taxon>
        <taxon>Anaerolineae</taxon>
        <taxon>Anaerolineales</taxon>
        <taxon>Anaerolineaceae</taxon>
        <taxon>Candidatus Brevifilum</taxon>
    </lineage>
</organism>
<dbReference type="InterPro" id="IPR016187">
    <property type="entry name" value="CTDL_fold"/>
</dbReference>
<feature type="signal peptide" evidence="1">
    <location>
        <begin position="1"/>
        <end position="20"/>
    </location>
</feature>
<dbReference type="Pfam" id="PF03781">
    <property type="entry name" value="FGE-sulfatase"/>
    <property type="match status" value="1"/>
</dbReference>
<gene>
    <name evidence="3" type="ORF">CFX1CAM_0879</name>
</gene>
<dbReference type="RefSeq" id="WP_087861848.1">
    <property type="nucleotide sequence ID" value="NZ_LT859958.1"/>
</dbReference>
<dbReference type="Gene3D" id="3.90.1580.10">
    <property type="entry name" value="paralog of FGE (formylglycine-generating enzyme)"/>
    <property type="match status" value="1"/>
</dbReference>
<dbReference type="KEGG" id="abat:CFX1CAM_0879"/>
<proteinExistence type="predicted"/>
<dbReference type="InterPro" id="IPR005532">
    <property type="entry name" value="SUMF_dom"/>
</dbReference>
<dbReference type="SUPFAM" id="SSF56436">
    <property type="entry name" value="C-type lectin-like"/>
    <property type="match status" value="1"/>
</dbReference>
<dbReference type="PANTHER" id="PTHR23150:SF19">
    <property type="entry name" value="FORMYLGLYCINE-GENERATING ENZYME"/>
    <property type="match status" value="1"/>
</dbReference>
<evidence type="ECO:0000313" key="4">
    <source>
        <dbReference type="Proteomes" id="UP000195514"/>
    </source>
</evidence>
<dbReference type="Proteomes" id="UP000195514">
    <property type="component" value="Chromosome I"/>
</dbReference>
<evidence type="ECO:0000256" key="1">
    <source>
        <dbReference type="SAM" id="SignalP"/>
    </source>
</evidence>
<evidence type="ECO:0000313" key="3">
    <source>
        <dbReference type="EMBL" id="SMX53944.1"/>
    </source>
</evidence>